<dbReference type="STRING" id="1330534.L323_02475"/>
<dbReference type="AlphaFoldDB" id="U4R5E2"/>
<dbReference type="EMBL" id="ATAY01000014">
    <property type="protein sequence ID" value="EPR13863.1"/>
    <property type="molecule type" value="Genomic_DNA"/>
</dbReference>
<protein>
    <submittedName>
        <fullName evidence="1">Uncharacterized protein</fullName>
    </submittedName>
</protein>
<organism evidence="1">
    <name type="scientific">Ruminiclostridium papyrosolvens C7</name>
    <dbReference type="NCBI Taxonomy" id="1330534"/>
    <lineage>
        <taxon>Bacteria</taxon>
        <taxon>Bacillati</taxon>
        <taxon>Bacillota</taxon>
        <taxon>Clostridia</taxon>
        <taxon>Eubacteriales</taxon>
        <taxon>Oscillospiraceae</taxon>
        <taxon>Ruminiclostridium</taxon>
    </lineage>
</organism>
<evidence type="ECO:0000313" key="1">
    <source>
        <dbReference type="EMBL" id="EPR13863.1"/>
    </source>
</evidence>
<sequence length="42" mass="4544">MVCKQGGCFKTESFSVLNTVLPYKIISMIASRIFARVSSGSS</sequence>
<proteinExistence type="predicted"/>
<reference evidence="1" key="1">
    <citation type="journal article" date="2013" name="Genome Announc.">
        <title>Draft Genome Sequence of the Cellulolytic Bacterium Clostridium papyrosolvens C7 (ATCC 700395).</title>
        <authorList>
            <person name="Zepeda V."/>
            <person name="Dassa B."/>
            <person name="Borovok I."/>
            <person name="Lamed R."/>
            <person name="Bayer E.A."/>
            <person name="Cate J.H."/>
        </authorList>
    </citation>
    <scope>NUCLEOTIDE SEQUENCE [LARGE SCALE GENOMIC DNA]</scope>
    <source>
        <strain evidence="1">C7</strain>
    </source>
</reference>
<gene>
    <name evidence="1" type="ORF">L323_02475</name>
</gene>
<dbReference type="Proteomes" id="UP000016860">
    <property type="component" value="Unassembled WGS sequence"/>
</dbReference>
<accession>U4R5E2</accession>
<comment type="caution">
    <text evidence="1">The sequence shown here is derived from an EMBL/GenBank/DDBJ whole genome shotgun (WGS) entry which is preliminary data.</text>
</comment>
<name>U4R5E2_9FIRM</name>